<reference evidence="1 2" key="1">
    <citation type="journal article" date="2021" name="Front. Genet.">
        <title>Chromosome-Level Genome Assembly Reveals Significant Gene Expansion in the Toll and IMD Signaling Pathways of Dendrolimus kikuchii.</title>
        <authorList>
            <person name="Zhou J."/>
            <person name="Wu P."/>
            <person name="Xiong Z."/>
            <person name="Liu N."/>
            <person name="Zhao N."/>
            <person name="Ji M."/>
            <person name="Qiu Y."/>
            <person name="Yang B."/>
        </authorList>
    </citation>
    <scope>NUCLEOTIDE SEQUENCE [LARGE SCALE GENOMIC DNA]</scope>
    <source>
        <strain evidence="1">Ann1</strain>
    </source>
</reference>
<keyword evidence="2" id="KW-1185">Reference proteome</keyword>
<dbReference type="Proteomes" id="UP000824533">
    <property type="component" value="Linkage Group LG01"/>
</dbReference>
<evidence type="ECO:0000313" key="2">
    <source>
        <dbReference type="Proteomes" id="UP000824533"/>
    </source>
</evidence>
<proteinExistence type="predicted"/>
<gene>
    <name evidence="1" type="ORF">K1T71_000818</name>
</gene>
<accession>A0ACC1DKG1</accession>
<comment type="caution">
    <text evidence="1">The sequence shown here is derived from an EMBL/GenBank/DDBJ whole genome shotgun (WGS) entry which is preliminary data.</text>
</comment>
<sequence>MYCCGCLNTEAKLRILDKNVKDDIREFLGLKVLDRYLYKHICWTCYVALKKSIKFKEQCMEARTMFVSMVNISKKSLNTLHMLNFKPNLTQGKVVLINVESALETNEDSPFLNIQDIKSEMPDEGTFVDVNETNFDVRVDFIQDNVLSNENVVKNNKVFIEVDEIVPETVLFVTDKELNEGIAVKEEPKEPEVDNDPYSDFNDPFNIPNEISDLNINKAGVSSSEVYTNSVKMLNFENDNGDDRESDTSDEVSNLGSGDSSDDTNTFSDNSVDLDDNGISSDNEDDKELTKQISEIIKSDRKKKKSFDISKFTVAEMNLLRRMNLLKPNEKKLKKTKFKEKIENNVTNSDHNSEDTQEELNVIPESGLEIKKEVQNSTENEVKIKKYVRKRAKLKRSRGIDCFCKKYNMSYMVMSEEERVDDMTQKRLSKRYTDAKFKCNGCFKVFPSESNLKKHLDELHDPNKKFSCKYCAKSFSSGKLQKVHVTRNHRYKITCNVCGLVSKDKNHMACHHSMHTNRVDKCVYCEQVFDRVKNYRIHLRVAHAQKLDCCRFCGRLYLLLERHIQQKHSKFLNLPPSLKCSSCEVHYVNQKAFDNHKESCEKGDWCVHCGIRYEDWEALRKHLLDHYGSNDPRVPPNFQPPKKRVRDANAMTKGYKRTDKMMCDICGKLVFVTYMKYHILFAHTEERPFKCTTCTKAFKTKMALELHTRVHTGERPYTCNICEKAFKAAGALCRHMLVHTGRRPYSCPVCHKTYQTSTIVKMHIKTVHQKVVLPPRKRRRMKVAEGE</sequence>
<evidence type="ECO:0000313" key="1">
    <source>
        <dbReference type="EMBL" id="KAJ0184395.1"/>
    </source>
</evidence>
<organism evidence="1 2">
    <name type="scientific">Dendrolimus kikuchii</name>
    <dbReference type="NCBI Taxonomy" id="765133"/>
    <lineage>
        <taxon>Eukaryota</taxon>
        <taxon>Metazoa</taxon>
        <taxon>Ecdysozoa</taxon>
        <taxon>Arthropoda</taxon>
        <taxon>Hexapoda</taxon>
        <taxon>Insecta</taxon>
        <taxon>Pterygota</taxon>
        <taxon>Neoptera</taxon>
        <taxon>Endopterygota</taxon>
        <taxon>Lepidoptera</taxon>
        <taxon>Glossata</taxon>
        <taxon>Ditrysia</taxon>
        <taxon>Bombycoidea</taxon>
        <taxon>Lasiocampidae</taxon>
        <taxon>Dendrolimus</taxon>
    </lineage>
</organism>
<name>A0ACC1DKG1_9NEOP</name>
<protein>
    <submittedName>
        <fullName evidence="1">Uncharacterized protein</fullName>
    </submittedName>
</protein>
<dbReference type="EMBL" id="CM034387">
    <property type="protein sequence ID" value="KAJ0184395.1"/>
    <property type="molecule type" value="Genomic_DNA"/>
</dbReference>